<accession>A0AAV6VPN9</accession>
<evidence type="ECO:0000256" key="1">
    <source>
        <dbReference type="SAM" id="Phobius"/>
    </source>
</evidence>
<keyword evidence="1" id="KW-0472">Membrane</keyword>
<sequence>MYVGVCILTNKSEILWDKVAFRSLSGASEVGDWKYSNSNVLVKELVKRMKMRLCDLTFLLFAVWLYANVIDAIALEDKDTSPEMSGDNYLSLRQMLLDGILEKSPFFDENMTPKRGTQVKQLPPGFQGVRGRRSDKNKLVKDPIPGFLGVRGKKDLSRTQCHCNNDDNEFEN</sequence>
<keyword evidence="3" id="KW-1185">Reference proteome</keyword>
<proteinExistence type="predicted"/>
<name>A0AAV6VPN9_9ARAC</name>
<evidence type="ECO:0000313" key="2">
    <source>
        <dbReference type="EMBL" id="KAG8198777.1"/>
    </source>
</evidence>
<comment type="caution">
    <text evidence="2">The sequence shown here is derived from an EMBL/GenBank/DDBJ whole genome shotgun (WGS) entry which is preliminary data.</text>
</comment>
<keyword evidence="1" id="KW-0812">Transmembrane</keyword>
<gene>
    <name evidence="2" type="ORF">JTE90_007087</name>
</gene>
<dbReference type="EMBL" id="JAFNEN010000035">
    <property type="protein sequence ID" value="KAG8198777.1"/>
    <property type="molecule type" value="Genomic_DNA"/>
</dbReference>
<organism evidence="2 3">
    <name type="scientific">Oedothorax gibbosus</name>
    <dbReference type="NCBI Taxonomy" id="931172"/>
    <lineage>
        <taxon>Eukaryota</taxon>
        <taxon>Metazoa</taxon>
        <taxon>Ecdysozoa</taxon>
        <taxon>Arthropoda</taxon>
        <taxon>Chelicerata</taxon>
        <taxon>Arachnida</taxon>
        <taxon>Araneae</taxon>
        <taxon>Araneomorphae</taxon>
        <taxon>Entelegynae</taxon>
        <taxon>Araneoidea</taxon>
        <taxon>Linyphiidae</taxon>
        <taxon>Erigoninae</taxon>
        <taxon>Oedothorax</taxon>
    </lineage>
</organism>
<keyword evidence="1" id="KW-1133">Transmembrane helix</keyword>
<evidence type="ECO:0000313" key="3">
    <source>
        <dbReference type="Proteomes" id="UP000827092"/>
    </source>
</evidence>
<protein>
    <submittedName>
        <fullName evidence="2">Uncharacterized protein</fullName>
    </submittedName>
</protein>
<dbReference type="Proteomes" id="UP000827092">
    <property type="component" value="Unassembled WGS sequence"/>
</dbReference>
<feature type="transmembrane region" description="Helical" evidence="1">
    <location>
        <begin position="53"/>
        <end position="75"/>
    </location>
</feature>
<dbReference type="AlphaFoldDB" id="A0AAV6VPN9"/>
<reference evidence="2 3" key="1">
    <citation type="journal article" date="2022" name="Nat. Ecol. Evol.">
        <title>A masculinizing supergene underlies an exaggerated male reproductive morph in a spider.</title>
        <authorList>
            <person name="Hendrickx F."/>
            <person name="De Corte Z."/>
            <person name="Sonet G."/>
            <person name="Van Belleghem S.M."/>
            <person name="Kostlbacher S."/>
            <person name="Vangestel C."/>
        </authorList>
    </citation>
    <scope>NUCLEOTIDE SEQUENCE [LARGE SCALE GENOMIC DNA]</scope>
    <source>
        <strain evidence="2">W744_W776</strain>
    </source>
</reference>